<dbReference type="AlphaFoldDB" id="A0A2K9P5A7"/>
<dbReference type="Proteomes" id="UP000235589">
    <property type="component" value="Chromosome"/>
</dbReference>
<dbReference type="RefSeq" id="WP_102366515.1">
    <property type="nucleotide sequence ID" value="NZ_CP020991.1"/>
</dbReference>
<gene>
    <name evidence="1" type="ORF">B9O19_02251</name>
</gene>
<evidence type="ECO:0000313" key="1">
    <source>
        <dbReference type="EMBL" id="AUO20391.1"/>
    </source>
</evidence>
<proteinExistence type="predicted"/>
<evidence type="ECO:0000313" key="2">
    <source>
        <dbReference type="Proteomes" id="UP000235589"/>
    </source>
</evidence>
<dbReference type="KEGG" id="mpec:B9O19_02251"/>
<accession>A0A2K9P5A7</accession>
<reference evidence="1 2" key="1">
    <citation type="submission" date="2017-04" db="EMBL/GenBank/DDBJ databases">
        <title>Monoglobus pectinilyticus 14 draft genome.</title>
        <authorList>
            <person name="Kim C."/>
            <person name="Rosendale D.I."/>
            <person name="Kelly W.J."/>
            <person name="Tannock G.W."/>
            <person name="Patchett M.L."/>
            <person name="Jordens J.Z."/>
        </authorList>
    </citation>
    <scope>NUCLEOTIDE SEQUENCE [LARGE SCALE GENOMIC DNA]</scope>
    <source>
        <strain evidence="1 2">14</strain>
    </source>
</reference>
<name>A0A2K9P5A7_9FIRM</name>
<dbReference type="GeneID" id="98063622"/>
<protein>
    <submittedName>
        <fullName evidence="1">Uncharacterized protein</fullName>
    </submittedName>
</protein>
<sequence length="217" mass="25582">MRKIFIGLLLLIIIISVIGVSWLYPVSEISGYIKCQEIFYFDIHSNGDVDYYIGYYNIMTKGSENADLAKENIHMKKKLTLKQKYDINKCVKKIIGNDTKDKEKEVNGGGVSMCVKINDICYYSDMYIFGSKYDISNHIFKYSNWEPQSTAEKTNPNVLDLCMTMWILKPEELSQLWNFDWNNIPPKEFNQRNYKIYLKEWRDEWEKATKGIVDEIL</sequence>
<dbReference type="EMBL" id="CP020991">
    <property type="protein sequence ID" value="AUO20391.1"/>
    <property type="molecule type" value="Genomic_DNA"/>
</dbReference>
<keyword evidence="2" id="KW-1185">Reference proteome</keyword>
<organism evidence="1 2">
    <name type="scientific">Monoglobus pectinilyticus</name>
    <dbReference type="NCBI Taxonomy" id="1981510"/>
    <lineage>
        <taxon>Bacteria</taxon>
        <taxon>Bacillati</taxon>
        <taxon>Bacillota</taxon>
        <taxon>Clostridia</taxon>
        <taxon>Monoglobales</taxon>
        <taxon>Monoglobaceae</taxon>
        <taxon>Monoglobus</taxon>
    </lineage>
</organism>